<keyword evidence="1" id="KW-0723">Serine/threonine-protein kinase</keyword>
<keyword evidence="1" id="KW-0808">Transferase</keyword>
<accession>A0A919SVB9</accession>
<dbReference type="SUPFAM" id="SSF55874">
    <property type="entry name" value="ATPase domain of HSP90 chaperone/DNA topoisomerase II/histidine kinase"/>
    <property type="match status" value="1"/>
</dbReference>
<dbReference type="InterPro" id="IPR036890">
    <property type="entry name" value="HATPase_C_sf"/>
</dbReference>
<dbReference type="Pfam" id="PF13581">
    <property type="entry name" value="HATPase_c_2"/>
    <property type="match status" value="1"/>
</dbReference>
<evidence type="ECO:0000313" key="4">
    <source>
        <dbReference type="Proteomes" id="UP000681340"/>
    </source>
</evidence>
<gene>
    <name evidence="3" type="ORF">Aau02nite_81950</name>
</gene>
<dbReference type="CDD" id="cd16936">
    <property type="entry name" value="HATPase_RsbW-like"/>
    <property type="match status" value="1"/>
</dbReference>
<proteinExistence type="predicted"/>
<organism evidence="3 4">
    <name type="scientific">Actinoplanes auranticolor</name>
    <dbReference type="NCBI Taxonomy" id="47988"/>
    <lineage>
        <taxon>Bacteria</taxon>
        <taxon>Bacillati</taxon>
        <taxon>Actinomycetota</taxon>
        <taxon>Actinomycetes</taxon>
        <taxon>Micromonosporales</taxon>
        <taxon>Micromonosporaceae</taxon>
        <taxon>Actinoplanes</taxon>
    </lineage>
</organism>
<dbReference type="GO" id="GO:0004674">
    <property type="term" value="F:protein serine/threonine kinase activity"/>
    <property type="evidence" value="ECO:0007669"/>
    <property type="project" value="UniProtKB-KW"/>
</dbReference>
<protein>
    <recommendedName>
        <fullName evidence="2">Histidine kinase/HSP90-like ATPase domain-containing protein</fullName>
    </recommendedName>
</protein>
<dbReference type="EMBL" id="BOQL01000076">
    <property type="protein sequence ID" value="GIM78659.1"/>
    <property type="molecule type" value="Genomic_DNA"/>
</dbReference>
<feature type="domain" description="Histidine kinase/HSP90-like ATPase" evidence="2">
    <location>
        <begin position="32"/>
        <end position="142"/>
    </location>
</feature>
<dbReference type="Gene3D" id="3.30.565.10">
    <property type="entry name" value="Histidine kinase-like ATPase, C-terminal domain"/>
    <property type="match status" value="1"/>
</dbReference>
<keyword evidence="1" id="KW-0418">Kinase</keyword>
<dbReference type="InterPro" id="IPR003594">
    <property type="entry name" value="HATPase_dom"/>
</dbReference>
<dbReference type="Proteomes" id="UP000681340">
    <property type="component" value="Unassembled WGS sequence"/>
</dbReference>
<evidence type="ECO:0000256" key="1">
    <source>
        <dbReference type="ARBA" id="ARBA00022527"/>
    </source>
</evidence>
<keyword evidence="4" id="KW-1185">Reference proteome</keyword>
<evidence type="ECO:0000313" key="3">
    <source>
        <dbReference type="EMBL" id="GIM78659.1"/>
    </source>
</evidence>
<comment type="caution">
    <text evidence="3">The sequence shown here is derived from an EMBL/GenBank/DDBJ whole genome shotgun (WGS) entry which is preliminary data.</text>
</comment>
<reference evidence="3" key="1">
    <citation type="submission" date="2021-03" db="EMBL/GenBank/DDBJ databases">
        <title>Whole genome shotgun sequence of Actinoplanes auranticolor NBRC 12245.</title>
        <authorList>
            <person name="Komaki H."/>
            <person name="Tamura T."/>
        </authorList>
    </citation>
    <scope>NUCLEOTIDE SEQUENCE</scope>
    <source>
        <strain evidence="3">NBRC 12245</strain>
    </source>
</reference>
<dbReference type="PANTHER" id="PTHR35526">
    <property type="entry name" value="ANTI-SIGMA-F FACTOR RSBW-RELATED"/>
    <property type="match status" value="1"/>
</dbReference>
<name>A0A919SVB9_9ACTN</name>
<dbReference type="AlphaFoldDB" id="A0A919SVB9"/>
<dbReference type="InterPro" id="IPR050267">
    <property type="entry name" value="Anti-sigma-factor_SerPK"/>
</dbReference>
<dbReference type="PANTHER" id="PTHR35526:SF3">
    <property type="entry name" value="ANTI-SIGMA-F FACTOR RSBW"/>
    <property type="match status" value="1"/>
</dbReference>
<dbReference type="RefSeq" id="WP_212993997.1">
    <property type="nucleotide sequence ID" value="NZ_BAABEA010000055.1"/>
</dbReference>
<sequence length="145" mass="15086">MANGERTDTSPAVRTPDGETREMLVELGFDDDSLYSVRATVAAHVSTVADARTVDTMVLIAHELASNAVRHGGGTGRLRLRLADGLLHCEVSDGGTGLADPAHAGHTLPAPSLPGGRGLWIARQLSELRIFSSAAGTTITATLAF</sequence>
<evidence type="ECO:0000259" key="2">
    <source>
        <dbReference type="Pfam" id="PF13581"/>
    </source>
</evidence>